<protein>
    <submittedName>
        <fullName evidence="1">Uncharacterized protein</fullName>
    </submittedName>
</protein>
<proteinExistence type="predicted"/>
<organism evidence="1">
    <name type="scientific">marine sediment metagenome</name>
    <dbReference type="NCBI Taxonomy" id="412755"/>
    <lineage>
        <taxon>unclassified sequences</taxon>
        <taxon>metagenomes</taxon>
        <taxon>ecological metagenomes</taxon>
    </lineage>
</organism>
<dbReference type="AlphaFoldDB" id="A0A0F8ZXP2"/>
<name>A0A0F8ZXP2_9ZZZZ</name>
<sequence length="68" mass="8483">MKRERFDDIHTSISKEEKKKHINWCSKHQERHCEYPMYKSCRFPNRKNEILKIDFNRRSVGTLWDNNE</sequence>
<accession>A0A0F8ZXP2</accession>
<evidence type="ECO:0000313" key="1">
    <source>
        <dbReference type="EMBL" id="KKK71194.1"/>
    </source>
</evidence>
<dbReference type="EMBL" id="LAZR01057842">
    <property type="protein sequence ID" value="KKK71194.1"/>
    <property type="molecule type" value="Genomic_DNA"/>
</dbReference>
<comment type="caution">
    <text evidence="1">The sequence shown here is derived from an EMBL/GenBank/DDBJ whole genome shotgun (WGS) entry which is preliminary data.</text>
</comment>
<gene>
    <name evidence="1" type="ORF">LCGC14_2916360</name>
</gene>
<reference evidence="1" key="1">
    <citation type="journal article" date="2015" name="Nature">
        <title>Complex archaea that bridge the gap between prokaryotes and eukaryotes.</title>
        <authorList>
            <person name="Spang A."/>
            <person name="Saw J.H."/>
            <person name="Jorgensen S.L."/>
            <person name="Zaremba-Niedzwiedzka K."/>
            <person name="Martijn J."/>
            <person name="Lind A.E."/>
            <person name="van Eijk R."/>
            <person name="Schleper C."/>
            <person name="Guy L."/>
            <person name="Ettema T.J."/>
        </authorList>
    </citation>
    <scope>NUCLEOTIDE SEQUENCE</scope>
</reference>